<dbReference type="InterPro" id="IPR029052">
    <property type="entry name" value="Metallo-depent_PP-like"/>
</dbReference>
<dbReference type="Proteomes" id="UP001528920">
    <property type="component" value="Unassembled WGS sequence"/>
</dbReference>
<gene>
    <name evidence="3" type="ORF">L3049_01845</name>
</gene>
<dbReference type="PROSITE" id="PS50297">
    <property type="entry name" value="ANK_REP_REGION"/>
    <property type="match status" value="3"/>
</dbReference>
<comment type="caution">
    <text evidence="3">The sequence shown here is derived from an EMBL/GenBank/DDBJ whole genome shotgun (WGS) entry which is preliminary data.</text>
</comment>
<feature type="repeat" description="ANK" evidence="1">
    <location>
        <begin position="62"/>
        <end position="94"/>
    </location>
</feature>
<dbReference type="PRINTS" id="PR00114">
    <property type="entry name" value="STPHPHTASE"/>
</dbReference>
<keyword evidence="4" id="KW-1185">Reference proteome</keyword>
<dbReference type="Pfam" id="PF12796">
    <property type="entry name" value="Ank_2"/>
    <property type="match status" value="1"/>
</dbReference>
<name>A0ABT5VN66_9BACT</name>
<feature type="repeat" description="ANK" evidence="1">
    <location>
        <begin position="95"/>
        <end position="127"/>
    </location>
</feature>
<dbReference type="PROSITE" id="PS50088">
    <property type="entry name" value="ANK_REPEAT"/>
    <property type="match status" value="3"/>
</dbReference>
<dbReference type="InterPro" id="IPR006186">
    <property type="entry name" value="Ser/Thr-sp_prot-phosphatase"/>
</dbReference>
<sequence length="501" mass="56388">MKIKSVFCLLTILLLLVLLLLLLSACESSSNSEDLLNAIRASDSPLVEKLVNKGVDLNHLTKKGTALHLAIQNRMVSSSLLLIDQGVNINALDSVGLTPIHWAARRALPQVTEKLIKHGCNINIKDADGYTPLNYAVKACNQEVIRILLRNGAVVYKNHLANLSDGPFVDWTEKGMYAYYLKQDSLTGSTFLSGKSFDRQTRSFHGWAGDSMTYQIPDTKIPVAKIVTTEPIFVLGDIHGQFDRMVKNLKNHGVINEQLNWNWGKGHLVYVGDIFDRGLKVTETLWFIYRIGQEAKKAGGQVHFVFGNHELMVLENDIRYIAKKYKNLCGNLGLNYTELFHPNSVLGEWLRSQNSTMQINDVLFVHGGISPNQVDSDISLEEINSLTRKFLLAGTNPINEEKYNQIMRSHGPFWYRGYFMSREKRYPKISKDKLSEVLDKLKLSTIVVGHTETDILSSTFDGRIIDVNIPLADSNVPDQALLIKDGQFYHLSENGSKKIIK</sequence>
<evidence type="ECO:0000313" key="4">
    <source>
        <dbReference type="Proteomes" id="UP001528920"/>
    </source>
</evidence>
<dbReference type="EMBL" id="JAKJSC010000001">
    <property type="protein sequence ID" value="MDE5416732.1"/>
    <property type="molecule type" value="Genomic_DNA"/>
</dbReference>
<evidence type="ECO:0000259" key="2">
    <source>
        <dbReference type="Pfam" id="PF00149"/>
    </source>
</evidence>
<protein>
    <submittedName>
        <fullName evidence="3">Ankyrin repeat domain-containing protein</fullName>
    </submittedName>
</protein>
<dbReference type="Gene3D" id="3.60.21.10">
    <property type="match status" value="1"/>
</dbReference>
<dbReference type="PANTHER" id="PTHR46546">
    <property type="entry name" value="SHEWANELLA-LIKE PROTEIN PHOSPHATASE 1"/>
    <property type="match status" value="1"/>
</dbReference>
<reference evidence="3 4" key="1">
    <citation type="submission" date="2022-01" db="EMBL/GenBank/DDBJ databases">
        <title>Labilibaculum sp. nov, a marine bacterium isolated from Antarctica.</title>
        <authorList>
            <person name="Dai W."/>
        </authorList>
    </citation>
    <scope>NUCLEOTIDE SEQUENCE [LARGE SCALE GENOMIC DNA]</scope>
    <source>
        <strain evidence="3 4">DW002</strain>
    </source>
</reference>
<feature type="repeat" description="ANK" evidence="1">
    <location>
        <begin position="128"/>
        <end position="153"/>
    </location>
</feature>
<proteinExistence type="predicted"/>
<dbReference type="Gene3D" id="1.25.40.20">
    <property type="entry name" value="Ankyrin repeat-containing domain"/>
    <property type="match status" value="1"/>
</dbReference>
<dbReference type="Pfam" id="PF00149">
    <property type="entry name" value="Metallophos"/>
    <property type="match status" value="1"/>
</dbReference>
<evidence type="ECO:0000256" key="1">
    <source>
        <dbReference type="PROSITE-ProRule" id="PRU00023"/>
    </source>
</evidence>
<dbReference type="InterPro" id="IPR004843">
    <property type="entry name" value="Calcineurin-like_PHP"/>
</dbReference>
<evidence type="ECO:0000313" key="3">
    <source>
        <dbReference type="EMBL" id="MDE5416732.1"/>
    </source>
</evidence>
<dbReference type="PANTHER" id="PTHR46546:SF4">
    <property type="entry name" value="SHEWANELLA-LIKE PROTEIN PHOSPHATASE 1"/>
    <property type="match status" value="1"/>
</dbReference>
<dbReference type="RefSeq" id="WP_275108071.1">
    <property type="nucleotide sequence ID" value="NZ_JAKJSC010000001.1"/>
</dbReference>
<dbReference type="SUPFAM" id="SSF56300">
    <property type="entry name" value="Metallo-dependent phosphatases"/>
    <property type="match status" value="1"/>
</dbReference>
<keyword evidence="1" id="KW-0040">ANK repeat</keyword>
<dbReference type="SMART" id="SM00248">
    <property type="entry name" value="ANK"/>
    <property type="match status" value="4"/>
</dbReference>
<dbReference type="InterPro" id="IPR036770">
    <property type="entry name" value="Ankyrin_rpt-contain_sf"/>
</dbReference>
<organism evidence="3 4">
    <name type="scientific">Paralabilibaculum antarcticum</name>
    <dbReference type="NCBI Taxonomy" id="2912572"/>
    <lineage>
        <taxon>Bacteria</taxon>
        <taxon>Pseudomonadati</taxon>
        <taxon>Bacteroidota</taxon>
        <taxon>Bacteroidia</taxon>
        <taxon>Marinilabiliales</taxon>
        <taxon>Marinifilaceae</taxon>
        <taxon>Paralabilibaculum</taxon>
    </lineage>
</organism>
<dbReference type="PROSITE" id="PS51257">
    <property type="entry name" value="PROKAR_LIPOPROTEIN"/>
    <property type="match status" value="1"/>
</dbReference>
<dbReference type="SUPFAM" id="SSF48403">
    <property type="entry name" value="Ankyrin repeat"/>
    <property type="match status" value="1"/>
</dbReference>
<dbReference type="InterPro" id="IPR002110">
    <property type="entry name" value="Ankyrin_rpt"/>
</dbReference>
<feature type="domain" description="Calcineurin-like phosphoesterase" evidence="2">
    <location>
        <begin position="231"/>
        <end position="451"/>
    </location>
</feature>
<accession>A0ABT5VN66</accession>